<dbReference type="Proteomes" id="UP000824540">
    <property type="component" value="Unassembled WGS sequence"/>
</dbReference>
<feature type="compositionally biased region" description="Basic and acidic residues" evidence="1">
    <location>
        <begin position="41"/>
        <end position="56"/>
    </location>
</feature>
<dbReference type="AlphaFoldDB" id="A0A8T2MRW7"/>
<accession>A0A8T2MRW7</accession>
<reference evidence="2" key="1">
    <citation type="thesis" date="2021" institute="BYU ScholarsArchive" country="Provo, UT, USA">
        <title>Applications of and Algorithms for Genome Assembly and Genomic Analyses with an Emphasis on Marine Teleosts.</title>
        <authorList>
            <person name="Pickett B.D."/>
        </authorList>
    </citation>
    <scope>NUCLEOTIDE SEQUENCE</scope>
    <source>
        <strain evidence="2">HI-2016</strain>
    </source>
</reference>
<proteinExistence type="predicted"/>
<feature type="compositionally biased region" description="Gly residues" evidence="1">
    <location>
        <begin position="131"/>
        <end position="147"/>
    </location>
</feature>
<name>A0A8T2MRW7_9TELE</name>
<organism evidence="2 3">
    <name type="scientific">Albula glossodonta</name>
    <name type="common">roundjaw bonefish</name>
    <dbReference type="NCBI Taxonomy" id="121402"/>
    <lineage>
        <taxon>Eukaryota</taxon>
        <taxon>Metazoa</taxon>
        <taxon>Chordata</taxon>
        <taxon>Craniata</taxon>
        <taxon>Vertebrata</taxon>
        <taxon>Euteleostomi</taxon>
        <taxon>Actinopterygii</taxon>
        <taxon>Neopterygii</taxon>
        <taxon>Teleostei</taxon>
        <taxon>Albuliformes</taxon>
        <taxon>Albulidae</taxon>
        <taxon>Albula</taxon>
    </lineage>
</organism>
<evidence type="ECO:0000256" key="1">
    <source>
        <dbReference type="SAM" id="MobiDB-lite"/>
    </source>
</evidence>
<feature type="non-terminal residue" evidence="2">
    <location>
        <position position="1"/>
    </location>
</feature>
<protein>
    <submittedName>
        <fullName evidence="2">Uncharacterized protein</fullName>
    </submittedName>
</protein>
<feature type="region of interest" description="Disordered" evidence="1">
    <location>
        <begin position="74"/>
        <end position="147"/>
    </location>
</feature>
<dbReference type="EMBL" id="JAFBMS010000380">
    <property type="protein sequence ID" value="KAG9331119.1"/>
    <property type="molecule type" value="Genomic_DNA"/>
</dbReference>
<feature type="compositionally biased region" description="Basic and acidic residues" evidence="1">
    <location>
        <begin position="97"/>
        <end position="112"/>
    </location>
</feature>
<comment type="caution">
    <text evidence="2">The sequence shown here is derived from an EMBL/GenBank/DDBJ whole genome shotgun (WGS) entry which is preliminary data.</text>
</comment>
<evidence type="ECO:0000313" key="3">
    <source>
        <dbReference type="Proteomes" id="UP000824540"/>
    </source>
</evidence>
<feature type="compositionally biased region" description="Gly residues" evidence="1">
    <location>
        <begin position="75"/>
        <end position="94"/>
    </location>
</feature>
<feature type="region of interest" description="Disordered" evidence="1">
    <location>
        <begin position="35"/>
        <end position="60"/>
    </location>
</feature>
<keyword evidence="3" id="KW-1185">Reference proteome</keyword>
<sequence length="147" mass="14568">MEACLYRGRHVSSSLSFSAGLPEFLLSLWISESDPGPGDAGRGEHSSDHGTDRTHTDQQNPALTLCLCSIHTRRGGGPGGGGGDGGGKGGGGPVDAGRGEHSSDHGTDRTHTDQQNPALTLCLCSIHTRRGGGPGGGGGDGGGKGGG</sequence>
<gene>
    <name evidence="2" type="ORF">JZ751_019978</name>
</gene>
<evidence type="ECO:0000313" key="2">
    <source>
        <dbReference type="EMBL" id="KAG9331119.1"/>
    </source>
</evidence>